<feature type="domain" description="Sialate O-acetylesterase" evidence="3">
    <location>
        <begin position="25"/>
        <end position="121"/>
    </location>
</feature>
<dbReference type="Pfam" id="PF03629">
    <property type="entry name" value="SASA"/>
    <property type="match status" value="1"/>
</dbReference>
<accession>A0A8S9JZZ6</accession>
<evidence type="ECO:0000313" key="4">
    <source>
        <dbReference type="EMBL" id="KAF2587675.1"/>
    </source>
</evidence>
<dbReference type="Gene3D" id="3.40.50.1110">
    <property type="entry name" value="SGNH hydrolase"/>
    <property type="match status" value="1"/>
</dbReference>
<dbReference type="PANTHER" id="PTHR31988:SF19">
    <property type="entry name" value="9-O-ACETYL-N-ACETYLNEURAMINIC ACID DEACETYLASE-RELATED"/>
    <property type="match status" value="1"/>
</dbReference>
<protein>
    <recommendedName>
        <fullName evidence="3">Sialate O-acetylesterase domain-containing protein</fullName>
    </recommendedName>
</protein>
<evidence type="ECO:0000259" key="3">
    <source>
        <dbReference type="Pfam" id="PF03629"/>
    </source>
</evidence>
<dbReference type="SUPFAM" id="SSF52266">
    <property type="entry name" value="SGNH hydrolase"/>
    <property type="match status" value="1"/>
</dbReference>
<dbReference type="InterPro" id="IPR005181">
    <property type="entry name" value="SASA"/>
</dbReference>
<gene>
    <name evidence="4" type="ORF">F2Q70_00033982</name>
</gene>
<feature type="compositionally biased region" description="Polar residues" evidence="2">
    <location>
        <begin position="1"/>
        <end position="11"/>
    </location>
</feature>
<dbReference type="EMBL" id="QGKY02000246">
    <property type="protein sequence ID" value="KAF2587675.1"/>
    <property type="molecule type" value="Genomic_DNA"/>
</dbReference>
<dbReference type="InterPro" id="IPR052940">
    <property type="entry name" value="Carb_Esterase_6"/>
</dbReference>
<name>A0A8S9JZZ6_BRACR</name>
<comment type="caution">
    <text evidence="4">The sequence shown here is derived from an EMBL/GenBank/DDBJ whole genome shotgun (WGS) entry which is preliminary data.</text>
</comment>
<evidence type="ECO:0000256" key="1">
    <source>
        <dbReference type="ARBA" id="ARBA00022801"/>
    </source>
</evidence>
<feature type="region of interest" description="Disordered" evidence="2">
    <location>
        <begin position="1"/>
        <end position="24"/>
    </location>
</feature>
<proteinExistence type="predicted"/>
<dbReference type="PANTHER" id="PTHR31988">
    <property type="entry name" value="ESTERASE, PUTATIVE (DUF303)-RELATED"/>
    <property type="match status" value="1"/>
</dbReference>
<dbReference type="AlphaFoldDB" id="A0A8S9JZZ6"/>
<evidence type="ECO:0000256" key="2">
    <source>
        <dbReference type="SAM" id="MobiDB-lite"/>
    </source>
</evidence>
<sequence length="144" mass="15752">MEGRATTTSAAESPEIQYHPPNPPNQIFILSGQSNMAGRGGVIKDHHLNRWVWDKVVPSECSPDSSILRLRADLRWEEAREPLHADIDTGKVCGVGPGMAFANAWILANSFVTGTIAEASGKKKHGLKHRSKEVIKSLTPRQCS</sequence>
<dbReference type="InterPro" id="IPR036514">
    <property type="entry name" value="SGNH_hydro_sf"/>
</dbReference>
<reference evidence="4" key="1">
    <citation type="submission" date="2019-12" db="EMBL/GenBank/DDBJ databases">
        <title>Genome sequencing and annotation of Brassica cretica.</title>
        <authorList>
            <person name="Studholme D.J."/>
            <person name="Sarris P.F."/>
        </authorList>
    </citation>
    <scope>NUCLEOTIDE SEQUENCE</scope>
    <source>
        <strain evidence="4">PFS-102/07</strain>
        <tissue evidence="4">Leaf</tissue>
    </source>
</reference>
<organism evidence="4">
    <name type="scientific">Brassica cretica</name>
    <name type="common">Mustard</name>
    <dbReference type="NCBI Taxonomy" id="69181"/>
    <lineage>
        <taxon>Eukaryota</taxon>
        <taxon>Viridiplantae</taxon>
        <taxon>Streptophyta</taxon>
        <taxon>Embryophyta</taxon>
        <taxon>Tracheophyta</taxon>
        <taxon>Spermatophyta</taxon>
        <taxon>Magnoliopsida</taxon>
        <taxon>eudicotyledons</taxon>
        <taxon>Gunneridae</taxon>
        <taxon>Pentapetalae</taxon>
        <taxon>rosids</taxon>
        <taxon>malvids</taxon>
        <taxon>Brassicales</taxon>
        <taxon>Brassicaceae</taxon>
        <taxon>Brassiceae</taxon>
        <taxon>Brassica</taxon>
    </lineage>
</organism>
<dbReference type="GO" id="GO:0016787">
    <property type="term" value="F:hydrolase activity"/>
    <property type="evidence" value="ECO:0007669"/>
    <property type="project" value="UniProtKB-KW"/>
</dbReference>
<keyword evidence="1" id="KW-0378">Hydrolase</keyword>